<gene>
    <name evidence="1" type="ORF">CRE_21378</name>
</gene>
<accession>E3MUM7</accession>
<dbReference type="AlphaFoldDB" id="E3MUM7"/>
<reference evidence="1" key="1">
    <citation type="submission" date="2007-07" db="EMBL/GenBank/DDBJ databases">
        <title>PCAP assembly of the Caenorhabditis remanei genome.</title>
        <authorList>
            <consortium name="The Caenorhabditis remanei Sequencing Consortium"/>
            <person name="Wilson R.K."/>
        </authorList>
    </citation>
    <scope>NUCLEOTIDE SEQUENCE [LARGE SCALE GENOMIC DNA]</scope>
    <source>
        <strain evidence="1">PB4641</strain>
    </source>
</reference>
<evidence type="ECO:0000313" key="2">
    <source>
        <dbReference type="Proteomes" id="UP000008281"/>
    </source>
</evidence>
<name>E3MUM7_CAERE</name>
<dbReference type="InParanoid" id="E3MUM7"/>
<dbReference type="HOGENOM" id="CLU_105165_2_0_1"/>
<keyword evidence="2" id="KW-1185">Reference proteome</keyword>
<dbReference type="Pfam" id="PF02343">
    <property type="entry name" value="TRA-1_regulated"/>
    <property type="match status" value="1"/>
</dbReference>
<sequence length="122" mass="13692">MTGQVCMSPIGCVRNVICDANVNTFVIIFFNASEIVRPEDAFLNRAFVDSTNLRTGGLGGPLDIFSSFGMSCENKKWYVTKYPHGLRYYTQNVENPKLITGDLDGKKSEIKFISCVPPMYDY</sequence>
<dbReference type="InterPro" id="IPR003326">
    <property type="entry name" value="TRA-1_regulated"/>
</dbReference>
<protein>
    <submittedName>
        <fullName evidence="1">Uncharacterized protein</fullName>
    </submittedName>
</protein>
<dbReference type="Proteomes" id="UP000008281">
    <property type="component" value="Unassembled WGS sequence"/>
</dbReference>
<organism evidence="2">
    <name type="scientific">Caenorhabditis remanei</name>
    <name type="common">Caenorhabditis vulgaris</name>
    <dbReference type="NCBI Taxonomy" id="31234"/>
    <lineage>
        <taxon>Eukaryota</taxon>
        <taxon>Metazoa</taxon>
        <taxon>Ecdysozoa</taxon>
        <taxon>Nematoda</taxon>
        <taxon>Chromadorea</taxon>
        <taxon>Rhabditida</taxon>
        <taxon>Rhabditina</taxon>
        <taxon>Rhabditomorpha</taxon>
        <taxon>Rhabditoidea</taxon>
        <taxon>Rhabditidae</taxon>
        <taxon>Peloderinae</taxon>
        <taxon>Caenorhabditis</taxon>
    </lineage>
</organism>
<proteinExistence type="predicted"/>
<dbReference type="EMBL" id="DS268480">
    <property type="protein sequence ID" value="EFP09934.1"/>
    <property type="molecule type" value="Genomic_DNA"/>
</dbReference>
<evidence type="ECO:0000313" key="1">
    <source>
        <dbReference type="EMBL" id="EFP09934.1"/>
    </source>
</evidence>